<accession>A0A511JA15</accession>
<sequence>MTRSESDRIAAERYVDELEGANLTRRIDDAIALALAGPGEEAEEFRRAAGAVVSEDDW</sequence>
<gene>
    <name evidence="1" type="ORF">CCO02nite_14950</name>
</gene>
<reference evidence="1 2" key="1">
    <citation type="submission" date="2019-07" db="EMBL/GenBank/DDBJ databases">
        <title>Whole genome shotgun sequence of Cellulomonas composti NBRC 100758.</title>
        <authorList>
            <person name="Hosoyama A."/>
            <person name="Uohara A."/>
            <person name="Ohji S."/>
            <person name="Ichikawa N."/>
        </authorList>
    </citation>
    <scope>NUCLEOTIDE SEQUENCE [LARGE SCALE GENOMIC DNA]</scope>
    <source>
        <strain evidence="1 2">NBRC 100758</strain>
    </source>
</reference>
<evidence type="ECO:0000313" key="2">
    <source>
        <dbReference type="Proteomes" id="UP000321720"/>
    </source>
</evidence>
<dbReference type="EMBL" id="BJWG01000005">
    <property type="protein sequence ID" value="GEL94837.1"/>
    <property type="molecule type" value="Genomic_DNA"/>
</dbReference>
<dbReference type="Proteomes" id="UP000321720">
    <property type="component" value="Unassembled WGS sequence"/>
</dbReference>
<proteinExistence type="predicted"/>
<evidence type="ECO:0000313" key="1">
    <source>
        <dbReference type="EMBL" id="GEL94837.1"/>
    </source>
</evidence>
<name>A0A511JA15_9CELL</name>
<dbReference type="RefSeq" id="WP_186812611.1">
    <property type="nucleotide sequence ID" value="NZ_BJWG01000005.1"/>
</dbReference>
<organism evidence="1 2">
    <name type="scientific">Cellulomonas composti</name>
    <dbReference type="NCBI Taxonomy" id="266130"/>
    <lineage>
        <taxon>Bacteria</taxon>
        <taxon>Bacillati</taxon>
        <taxon>Actinomycetota</taxon>
        <taxon>Actinomycetes</taxon>
        <taxon>Micrococcales</taxon>
        <taxon>Cellulomonadaceae</taxon>
        <taxon>Cellulomonas</taxon>
    </lineage>
</organism>
<comment type="caution">
    <text evidence="1">The sequence shown here is derived from an EMBL/GenBank/DDBJ whole genome shotgun (WGS) entry which is preliminary data.</text>
</comment>
<dbReference type="AlphaFoldDB" id="A0A511JA15"/>
<keyword evidence="2" id="KW-1185">Reference proteome</keyword>
<protein>
    <submittedName>
        <fullName evidence="1">Uncharacterized protein</fullName>
    </submittedName>
</protein>